<evidence type="ECO:0000313" key="2">
    <source>
        <dbReference type="Proteomes" id="UP000094526"/>
    </source>
</evidence>
<name>A0A1C1D0F0_9EURO</name>
<reference evidence="2" key="1">
    <citation type="submission" date="2015-07" db="EMBL/GenBank/DDBJ databases">
        <authorList>
            <person name="Teixeira M.M."/>
            <person name="Souza R.C."/>
            <person name="Almeida L.G."/>
            <person name="Vicente V.A."/>
            <person name="de Hoog S."/>
            <person name="Bocca A.L."/>
            <person name="de Almeida S.R."/>
            <person name="Vasconcelos A.T."/>
            <person name="Felipe M.S."/>
        </authorList>
    </citation>
    <scope>NUCLEOTIDE SEQUENCE [LARGE SCALE GENOMIC DNA]</scope>
    <source>
        <strain evidence="2">KSF</strain>
    </source>
</reference>
<organism evidence="1 2">
    <name type="scientific">Cladophialophora carrionii</name>
    <dbReference type="NCBI Taxonomy" id="86049"/>
    <lineage>
        <taxon>Eukaryota</taxon>
        <taxon>Fungi</taxon>
        <taxon>Dikarya</taxon>
        <taxon>Ascomycota</taxon>
        <taxon>Pezizomycotina</taxon>
        <taxon>Eurotiomycetes</taxon>
        <taxon>Chaetothyriomycetidae</taxon>
        <taxon>Chaetothyriales</taxon>
        <taxon>Herpotrichiellaceae</taxon>
        <taxon>Cladophialophora</taxon>
    </lineage>
</organism>
<keyword evidence="2" id="KW-1185">Reference proteome</keyword>
<sequence length="136" mass="15727">MNTARLLRLQPLRSLAFRQAAFRQSAQKQTGRPFHNSRTLFRSKASTNTRFQSCCEDDQSAHTITQRIRQLKKVPPELLPLGVVIAYVTPVSEYVRSIYSYTRPARFALFAAVFAMGRKLWTDKTLRLQRSAQKHE</sequence>
<comment type="caution">
    <text evidence="1">The sequence shown here is derived from an EMBL/GenBank/DDBJ whole genome shotgun (WGS) entry which is preliminary data.</text>
</comment>
<gene>
    <name evidence="1" type="ORF">CLCR_00338</name>
</gene>
<dbReference type="OrthoDB" id="202195at2759"/>
<accession>A0A1C1D0F0</accession>
<proteinExistence type="predicted"/>
<dbReference type="VEuPathDB" id="FungiDB:G647_09457"/>
<dbReference type="Proteomes" id="UP000094526">
    <property type="component" value="Unassembled WGS sequence"/>
</dbReference>
<protein>
    <submittedName>
        <fullName evidence="1">Uncharacterized protein</fullName>
    </submittedName>
</protein>
<dbReference type="EMBL" id="LGRB01000005">
    <property type="protein sequence ID" value="OCT54212.1"/>
    <property type="molecule type" value="Genomic_DNA"/>
</dbReference>
<dbReference type="AlphaFoldDB" id="A0A1C1D0F0"/>
<evidence type="ECO:0000313" key="1">
    <source>
        <dbReference type="EMBL" id="OCT54212.1"/>
    </source>
</evidence>
<dbReference type="VEuPathDB" id="FungiDB:CLCR_00338"/>